<evidence type="ECO:0000256" key="3">
    <source>
        <dbReference type="ARBA" id="ARBA00022553"/>
    </source>
</evidence>
<dbReference type="PANTHER" id="PTHR42713">
    <property type="entry name" value="HISTIDINE KINASE-RELATED"/>
    <property type="match status" value="1"/>
</dbReference>
<dbReference type="SUPFAM" id="SSF46689">
    <property type="entry name" value="Homeodomain-like"/>
    <property type="match status" value="1"/>
</dbReference>
<dbReference type="Pfam" id="PF12833">
    <property type="entry name" value="HTH_18"/>
    <property type="match status" value="1"/>
</dbReference>
<dbReference type="InterPro" id="IPR018060">
    <property type="entry name" value="HTH_AraC"/>
</dbReference>
<keyword evidence="7" id="KW-0804">Transcription</keyword>
<gene>
    <name evidence="11" type="ORF">OB236_38090</name>
</gene>
<feature type="domain" description="HTH araC/xylS-type" evidence="9">
    <location>
        <begin position="418"/>
        <end position="516"/>
    </location>
</feature>
<evidence type="ECO:0000256" key="2">
    <source>
        <dbReference type="ARBA" id="ARBA00022490"/>
    </source>
</evidence>
<dbReference type="InterPro" id="IPR001789">
    <property type="entry name" value="Sig_transdc_resp-reg_receiver"/>
</dbReference>
<proteinExistence type="predicted"/>
<dbReference type="InterPro" id="IPR020449">
    <property type="entry name" value="Tscrpt_reg_AraC-type_HTH"/>
</dbReference>
<keyword evidence="4" id="KW-0902">Two-component regulatory system</keyword>
<dbReference type="EMBL" id="JAOQIO010000124">
    <property type="protein sequence ID" value="MCU6797952.1"/>
    <property type="molecule type" value="Genomic_DNA"/>
</dbReference>
<keyword evidence="6" id="KW-0238">DNA-binding</keyword>
<keyword evidence="3 8" id="KW-0597">Phosphoprotein</keyword>
<evidence type="ECO:0000256" key="5">
    <source>
        <dbReference type="ARBA" id="ARBA00023015"/>
    </source>
</evidence>
<dbReference type="SUPFAM" id="SSF52172">
    <property type="entry name" value="CheY-like"/>
    <property type="match status" value="1"/>
</dbReference>
<dbReference type="PROSITE" id="PS01124">
    <property type="entry name" value="HTH_ARAC_FAMILY_2"/>
    <property type="match status" value="1"/>
</dbReference>
<dbReference type="InterPro" id="IPR051552">
    <property type="entry name" value="HptR"/>
</dbReference>
<comment type="subcellular location">
    <subcellularLocation>
        <location evidence="1">Cytoplasm</location>
    </subcellularLocation>
</comment>
<evidence type="ECO:0000259" key="9">
    <source>
        <dbReference type="PROSITE" id="PS01124"/>
    </source>
</evidence>
<dbReference type="SMART" id="SM00342">
    <property type="entry name" value="HTH_ARAC"/>
    <property type="match status" value="1"/>
</dbReference>
<evidence type="ECO:0000256" key="4">
    <source>
        <dbReference type="ARBA" id="ARBA00023012"/>
    </source>
</evidence>
<comment type="caution">
    <text evidence="11">The sequence shown here is derived from an EMBL/GenBank/DDBJ whole genome shotgun (WGS) entry which is preliminary data.</text>
</comment>
<dbReference type="InterPro" id="IPR009057">
    <property type="entry name" value="Homeodomain-like_sf"/>
</dbReference>
<dbReference type="SMART" id="SM00448">
    <property type="entry name" value="REC"/>
    <property type="match status" value="1"/>
</dbReference>
<evidence type="ECO:0000313" key="12">
    <source>
        <dbReference type="Proteomes" id="UP001652445"/>
    </source>
</evidence>
<dbReference type="RefSeq" id="WP_262688645.1">
    <property type="nucleotide sequence ID" value="NZ_JAOQIO010000124.1"/>
</dbReference>
<dbReference type="PROSITE" id="PS50110">
    <property type="entry name" value="RESPONSE_REGULATORY"/>
    <property type="match status" value="1"/>
</dbReference>
<evidence type="ECO:0000256" key="6">
    <source>
        <dbReference type="ARBA" id="ARBA00023125"/>
    </source>
</evidence>
<evidence type="ECO:0000256" key="8">
    <source>
        <dbReference type="PROSITE-ProRule" id="PRU00169"/>
    </source>
</evidence>
<dbReference type="InterPro" id="IPR011006">
    <property type="entry name" value="CheY-like_superfamily"/>
</dbReference>
<feature type="modified residue" description="4-aspartylphosphate" evidence="8">
    <location>
        <position position="54"/>
    </location>
</feature>
<keyword evidence="12" id="KW-1185">Reference proteome</keyword>
<evidence type="ECO:0000259" key="10">
    <source>
        <dbReference type="PROSITE" id="PS50110"/>
    </source>
</evidence>
<keyword evidence="5" id="KW-0805">Transcription regulation</keyword>
<feature type="domain" description="Response regulatory" evidence="10">
    <location>
        <begin position="2"/>
        <end position="119"/>
    </location>
</feature>
<evidence type="ECO:0000256" key="1">
    <source>
        <dbReference type="ARBA" id="ARBA00004496"/>
    </source>
</evidence>
<dbReference type="Gene3D" id="1.10.10.60">
    <property type="entry name" value="Homeodomain-like"/>
    <property type="match status" value="2"/>
</dbReference>
<keyword evidence="2" id="KW-0963">Cytoplasm</keyword>
<evidence type="ECO:0000256" key="7">
    <source>
        <dbReference type="ARBA" id="ARBA00023163"/>
    </source>
</evidence>
<dbReference type="Proteomes" id="UP001652445">
    <property type="component" value="Unassembled WGS sequence"/>
</dbReference>
<organism evidence="11 12">
    <name type="scientific">Paenibacillus baimaensis</name>
    <dbReference type="NCBI Taxonomy" id="2982185"/>
    <lineage>
        <taxon>Bacteria</taxon>
        <taxon>Bacillati</taxon>
        <taxon>Bacillota</taxon>
        <taxon>Bacilli</taxon>
        <taxon>Bacillales</taxon>
        <taxon>Paenibacillaceae</taxon>
        <taxon>Paenibacillus</taxon>
    </lineage>
</organism>
<dbReference type="InterPro" id="IPR018062">
    <property type="entry name" value="HTH_AraC-typ_CS"/>
</dbReference>
<dbReference type="PROSITE" id="PS00041">
    <property type="entry name" value="HTH_ARAC_FAMILY_1"/>
    <property type="match status" value="1"/>
</dbReference>
<dbReference type="PRINTS" id="PR00032">
    <property type="entry name" value="HTHARAC"/>
</dbReference>
<dbReference type="Pfam" id="PF00072">
    <property type="entry name" value="Response_reg"/>
    <property type="match status" value="1"/>
</dbReference>
<dbReference type="PANTHER" id="PTHR42713:SF3">
    <property type="entry name" value="TRANSCRIPTIONAL REGULATORY PROTEIN HPTR"/>
    <property type="match status" value="1"/>
</dbReference>
<accession>A0ABT2UVX5</accession>
<evidence type="ECO:0000313" key="11">
    <source>
        <dbReference type="EMBL" id="MCU6797952.1"/>
    </source>
</evidence>
<dbReference type="Gene3D" id="3.40.50.2300">
    <property type="match status" value="1"/>
</dbReference>
<dbReference type="CDD" id="cd17536">
    <property type="entry name" value="REC_YesN-like"/>
    <property type="match status" value="1"/>
</dbReference>
<reference evidence="11 12" key="1">
    <citation type="submission" date="2022-09" db="EMBL/GenBank/DDBJ databases">
        <authorList>
            <person name="Han X.L."/>
            <person name="Wang Q."/>
            <person name="Lu T."/>
        </authorList>
    </citation>
    <scope>NUCLEOTIDE SEQUENCE [LARGE SCALE GENOMIC DNA]</scope>
    <source>
        <strain evidence="11 12">WQ 127069</strain>
    </source>
</reference>
<protein>
    <submittedName>
        <fullName evidence="11">Response regulator</fullName>
    </submittedName>
</protein>
<name>A0ABT2UVX5_9BACL</name>
<sequence>MKVLVVDDEPIIRQVLKTMIRWEEHGFEWGGEACDGNEAWERLEDGGIDLVVTDILMPRMDGLELVRRMKQTESDAAVIVLSCLDDFKYVKEAMKLGAHDYILKPTMEPEQLITILNEAKLDLQKLREQKQKQLMLTQQLLQSNQAQWGLRLKKAWVSSQRDEELEEELFTVDGELSSWMIYLAPGVRLSFIGWNWPDVWAYVLVNEHQVLLIYKDQLAATHQERQAQLQQSLAGSDTGLTEHGFWLSAVIRINKPEQLYRIVHMHDELRKRYFYGVQTELFIQQASELVVSDKLHSAWKGELPQDEKQNLLRAIAGHNEDAVVYWSEQIWKQLGSLQPPITQAFSFLYELLSFVAALARQEGTSNLDDFDRKVTAAQTQAHFRLEALGMWFTEACRELAILQSGTAVVPTSRNLFVRKAQMYMKHNYHLSISTTDIAQNVKLSRSYLSDLYSKETGESLIESLVRIRLEAAKQLLLANNKKVYEVAEAVGFTDAKVFAKTFKKAVGCTPKEYEEQNK</sequence>